<dbReference type="InterPro" id="IPR034164">
    <property type="entry name" value="Pepsin-like_dom"/>
</dbReference>
<evidence type="ECO:0000256" key="5">
    <source>
        <dbReference type="PIRSR" id="PIRSR601461-1"/>
    </source>
</evidence>
<evidence type="ECO:0000256" key="1">
    <source>
        <dbReference type="ARBA" id="ARBA00007447"/>
    </source>
</evidence>
<dbReference type="CDD" id="cd05471">
    <property type="entry name" value="pepsin_like"/>
    <property type="match status" value="1"/>
</dbReference>
<dbReference type="GO" id="GO:0004190">
    <property type="term" value="F:aspartic-type endopeptidase activity"/>
    <property type="evidence" value="ECO:0007669"/>
    <property type="project" value="UniProtKB-KW"/>
</dbReference>
<feature type="active site" evidence="5">
    <location>
        <position position="291"/>
    </location>
</feature>
<evidence type="ECO:0000256" key="2">
    <source>
        <dbReference type="ARBA" id="ARBA00022670"/>
    </source>
</evidence>
<comment type="caution">
    <text evidence="12">The sequence shown here is derived from an EMBL/GenBank/DDBJ whole genome shotgun (WGS) entry which is preliminary data.</text>
</comment>
<dbReference type="SUPFAM" id="SSF50630">
    <property type="entry name" value="Acid proteases"/>
    <property type="match status" value="1"/>
</dbReference>
<dbReference type="InterPro" id="IPR033121">
    <property type="entry name" value="PEPTIDASE_A1"/>
</dbReference>
<evidence type="ECO:0000256" key="9">
    <source>
        <dbReference type="SAM" id="MobiDB-lite"/>
    </source>
</evidence>
<evidence type="ECO:0000256" key="7">
    <source>
        <dbReference type="RuleBase" id="RU000454"/>
    </source>
</evidence>
<feature type="active site" evidence="5">
    <location>
        <position position="75"/>
    </location>
</feature>
<evidence type="ECO:0000313" key="13">
    <source>
        <dbReference type="Proteomes" id="UP000186817"/>
    </source>
</evidence>
<feature type="compositionally biased region" description="Basic and acidic residues" evidence="9">
    <location>
        <begin position="959"/>
        <end position="973"/>
    </location>
</feature>
<feature type="region of interest" description="Disordered" evidence="9">
    <location>
        <begin position="697"/>
        <end position="740"/>
    </location>
</feature>
<comment type="similarity">
    <text evidence="1 7">Belongs to the peptidase A1 family.</text>
</comment>
<reference evidence="12 13" key="1">
    <citation type="submission" date="2016-02" db="EMBL/GenBank/DDBJ databases">
        <title>Genome analysis of coral dinoflagellate symbionts highlights evolutionary adaptations to a symbiotic lifestyle.</title>
        <authorList>
            <person name="Aranda M."/>
            <person name="Li Y."/>
            <person name="Liew Y.J."/>
            <person name="Baumgarten S."/>
            <person name="Simakov O."/>
            <person name="Wilson M."/>
            <person name="Piel J."/>
            <person name="Ashoor H."/>
            <person name="Bougouffa S."/>
            <person name="Bajic V.B."/>
            <person name="Ryu T."/>
            <person name="Ravasi T."/>
            <person name="Bayer T."/>
            <person name="Micklem G."/>
            <person name="Kim H."/>
            <person name="Bhak J."/>
            <person name="Lajeunesse T.C."/>
            <person name="Voolstra C.R."/>
        </authorList>
    </citation>
    <scope>NUCLEOTIDE SEQUENCE [LARGE SCALE GENOMIC DNA]</scope>
    <source>
        <strain evidence="12 13">CCMP2467</strain>
    </source>
</reference>
<evidence type="ECO:0000256" key="6">
    <source>
        <dbReference type="PIRSR" id="PIRSR601461-2"/>
    </source>
</evidence>
<dbReference type="InterPro" id="IPR001461">
    <property type="entry name" value="Aspartic_peptidase_A1"/>
</dbReference>
<evidence type="ECO:0000259" key="11">
    <source>
        <dbReference type="PROSITE" id="PS51767"/>
    </source>
</evidence>
<dbReference type="GO" id="GO:0006508">
    <property type="term" value="P:proteolysis"/>
    <property type="evidence" value="ECO:0007669"/>
    <property type="project" value="UniProtKB-KW"/>
</dbReference>
<gene>
    <name evidence="12" type="primary">CTSE</name>
    <name evidence="12" type="ORF">AK812_SmicGene16809</name>
</gene>
<keyword evidence="2 7" id="KW-0645">Protease</keyword>
<feature type="chain" id="PRO_5012706106" evidence="10">
    <location>
        <begin position="20"/>
        <end position="1024"/>
    </location>
</feature>
<dbReference type="EMBL" id="LSRX01000324">
    <property type="protein sequence ID" value="OLQ00530.1"/>
    <property type="molecule type" value="Genomic_DNA"/>
</dbReference>
<dbReference type="Gene3D" id="2.40.70.10">
    <property type="entry name" value="Acid Proteases"/>
    <property type="match status" value="2"/>
</dbReference>
<dbReference type="PROSITE" id="PS00141">
    <property type="entry name" value="ASP_PROTEASE"/>
    <property type="match status" value="1"/>
</dbReference>
<accession>A0A1Q9DZC8</accession>
<feature type="region of interest" description="Disordered" evidence="9">
    <location>
        <begin position="583"/>
        <end position="603"/>
    </location>
</feature>
<dbReference type="PANTHER" id="PTHR47966:SF51">
    <property type="entry name" value="BETA-SITE APP-CLEAVING ENZYME, ISOFORM A-RELATED"/>
    <property type="match status" value="1"/>
</dbReference>
<feature type="disulfide bond" evidence="6">
    <location>
        <begin position="324"/>
        <end position="369"/>
    </location>
</feature>
<feature type="region of interest" description="Disordered" evidence="9">
    <location>
        <begin position="959"/>
        <end position="1002"/>
    </location>
</feature>
<dbReference type="InterPro" id="IPR001969">
    <property type="entry name" value="Aspartic_peptidase_AS"/>
</dbReference>
<keyword evidence="10" id="KW-0732">Signal</keyword>
<keyword evidence="4 7" id="KW-0378">Hydrolase</keyword>
<proteinExistence type="inferred from homology"/>
<dbReference type="PANTHER" id="PTHR47966">
    <property type="entry name" value="BETA-SITE APP-CLEAVING ENZYME, ISOFORM A-RELATED"/>
    <property type="match status" value="1"/>
</dbReference>
<keyword evidence="6" id="KW-1015">Disulfide bond</keyword>
<evidence type="ECO:0000256" key="10">
    <source>
        <dbReference type="SAM" id="SignalP"/>
    </source>
</evidence>
<dbReference type="Proteomes" id="UP000186817">
    <property type="component" value="Unassembled WGS sequence"/>
</dbReference>
<name>A0A1Q9DZC8_SYMMI</name>
<dbReference type="AlphaFoldDB" id="A0A1Q9DZC8"/>
<organism evidence="12 13">
    <name type="scientific">Symbiodinium microadriaticum</name>
    <name type="common">Dinoflagellate</name>
    <name type="synonym">Zooxanthella microadriatica</name>
    <dbReference type="NCBI Taxonomy" id="2951"/>
    <lineage>
        <taxon>Eukaryota</taxon>
        <taxon>Sar</taxon>
        <taxon>Alveolata</taxon>
        <taxon>Dinophyceae</taxon>
        <taxon>Suessiales</taxon>
        <taxon>Symbiodiniaceae</taxon>
        <taxon>Symbiodinium</taxon>
    </lineage>
</organism>
<dbReference type="PROSITE" id="PS51767">
    <property type="entry name" value="PEPTIDASE_A1"/>
    <property type="match status" value="1"/>
</dbReference>
<keyword evidence="13" id="KW-1185">Reference proteome</keyword>
<feature type="coiled-coil region" evidence="8">
    <location>
        <begin position="474"/>
        <end position="501"/>
    </location>
</feature>
<evidence type="ECO:0000256" key="3">
    <source>
        <dbReference type="ARBA" id="ARBA00022750"/>
    </source>
</evidence>
<evidence type="ECO:0000313" key="12">
    <source>
        <dbReference type="EMBL" id="OLQ00530.1"/>
    </source>
</evidence>
<feature type="signal peptide" evidence="10">
    <location>
        <begin position="1"/>
        <end position="19"/>
    </location>
</feature>
<protein>
    <submittedName>
        <fullName evidence="12">Cathepsin E</fullName>
    </submittedName>
</protein>
<dbReference type="Pfam" id="PF00026">
    <property type="entry name" value="Asp"/>
    <property type="match status" value="1"/>
</dbReference>
<dbReference type="PRINTS" id="PR00792">
    <property type="entry name" value="PEPSIN"/>
</dbReference>
<evidence type="ECO:0000256" key="8">
    <source>
        <dbReference type="SAM" id="Coils"/>
    </source>
</evidence>
<dbReference type="InterPro" id="IPR021109">
    <property type="entry name" value="Peptidase_aspartic_dom_sf"/>
</dbReference>
<feature type="domain" description="Peptidase A1" evidence="11">
    <location>
        <begin position="56"/>
        <end position="411"/>
    </location>
</feature>
<sequence>MTLFASMFKLFAGLATVNGLVREGAVPANPVATIPLDKQYVPVIRNNKIVSYKTAYFGKIHVGMPRQQTFTVVFDTGSAHLFVPSATCNTETCTRHRRFYRNESGTAVDIDHDGNPVKKNSTRRDQVNIAFGTGEVTGEFVRETVCLSPHEPSPSTEVAPLGSAGKDCTELRVILASEMTKEPFMTFEFDGVLGLGLASLAVDPEFSFFGQMAKLNGLKEQTFGYFLSRSDNVPSEISFGGHDTRRLASPLQWVPVHKPELGYWQLRLLGVVVAGERLPLCEEGDCIAIADTGTSLLGAPRAVTQRMHWLLARKVPENPAEIDCRTFPGPELIFQLEDGVNVTIGAEDYSRATGMRVLNNKTNSSQLICRASLLPVDDGEVLGPKAFILGEPALRKYYTAYDWKRQRIGFGLSVQPNPEDFPAEPVHSIYGVPILCLDIAACRQIGCRSGLCTAVVWRRCALRHEELHESAYLGVEECRQANELKRRNAELERELQEIKTFSPSSAGSASDWRWADDRRSLRKRTSATSSEGGLPGALRKKAMAAQFDEDLDEFMRENAELKEQVSRAEKAKRELEEKLREVEMEKPVAKSSPPAGQLKAGLQVQHKAREINWEKMREELRQEVETEKLHVTAVKDDMTKIRKQAAAKEEKFYQELQEERTSRMDEFQEAQRSHEQDLKRLRKDLEAARFQLLATNFRGSPGLAPPSPGGERLNSILSARSDDGEPSPFDFDTGTGNASLADELSGHFQWPTGQVPVMPAWLMSSPVIFSGLPARSGAEAEQALVHANAELKAEAQEVRGLRKEFESFEQRSARAPEAGAAEADEEVQAMLSAGIRRQSELEGPGTWDLEDQEIASLKAALGDKASLLDKEAELQDLHGKLKPHGGIAKVLQSVKELRTVQGEVSSMRKAAADAERFKAEVAELKRSARSEAPKPSAELKEMKRELSELEKWKAEFEASKTAARETEEMEQAKPEVAAPSQKVVQPVQDFGPKLSVPERRPGREEAEILKTLAALRFVDAHLYP</sequence>
<keyword evidence="8" id="KW-0175">Coiled coil</keyword>
<keyword evidence="3 7" id="KW-0064">Aspartyl protease</keyword>
<feature type="coiled-coil region" evidence="8">
    <location>
        <begin position="653"/>
        <end position="691"/>
    </location>
</feature>
<dbReference type="OrthoDB" id="771136at2759"/>
<feature type="coiled-coil region" evidence="8">
    <location>
        <begin position="784"/>
        <end position="811"/>
    </location>
</feature>
<evidence type="ECO:0000256" key="4">
    <source>
        <dbReference type="ARBA" id="ARBA00022801"/>
    </source>
</evidence>
<feature type="region of interest" description="Disordered" evidence="9">
    <location>
        <begin position="520"/>
        <end position="539"/>
    </location>
</feature>